<dbReference type="EMBL" id="GL984013">
    <property type="protein sequence ID" value="EGR30324.1"/>
    <property type="molecule type" value="Genomic_DNA"/>
</dbReference>
<evidence type="ECO:0000256" key="1">
    <source>
        <dbReference type="SAM" id="MobiDB-lite"/>
    </source>
</evidence>
<dbReference type="InParanoid" id="G0QWT5"/>
<evidence type="ECO:0000313" key="3">
    <source>
        <dbReference type="Proteomes" id="UP000008983"/>
    </source>
</evidence>
<dbReference type="Proteomes" id="UP000008983">
    <property type="component" value="Unassembled WGS sequence"/>
</dbReference>
<sequence length="208" mass="24054">MMKNFNRAFEDFGMGFGGSIMKEFSDHFGNIDKISERQQAYRNTENKRDIIAQERMLNNQGRKVIKERNNGNLNKINNFYNMDENYKQYNFKNDERRGDYIPAEVKHQDMPVRINKNENFGRRGTDLQPTQPGRAVNQLPVSESAIQNNNNNNNPISNVNNQRTQLPRASVNYPRQSNNNANLRPVRNSVEPGVYRNQANKGTMPKAG</sequence>
<proteinExistence type="predicted"/>
<dbReference type="AlphaFoldDB" id="G0QWT5"/>
<protein>
    <submittedName>
        <fullName evidence="2">Uncharacterized protein</fullName>
    </submittedName>
</protein>
<feature type="region of interest" description="Disordered" evidence="1">
    <location>
        <begin position="172"/>
        <end position="208"/>
    </location>
</feature>
<gene>
    <name evidence="2" type="ORF">IMG5_134980</name>
</gene>
<dbReference type="GeneID" id="14906436"/>
<feature type="compositionally biased region" description="Polar residues" evidence="1">
    <location>
        <begin position="172"/>
        <end position="182"/>
    </location>
</feature>
<accession>G0QWT5</accession>
<reference evidence="2 3" key="1">
    <citation type="submission" date="2011-07" db="EMBL/GenBank/DDBJ databases">
        <authorList>
            <person name="Coyne R."/>
            <person name="Brami D."/>
            <person name="Johnson J."/>
            <person name="Hostetler J."/>
            <person name="Hannick L."/>
            <person name="Clark T."/>
            <person name="Cassidy-Hanley D."/>
            <person name="Inman J."/>
        </authorList>
    </citation>
    <scope>NUCLEOTIDE SEQUENCE [LARGE SCALE GENOMIC DNA]</scope>
    <source>
        <strain evidence="2 3">G5</strain>
    </source>
</reference>
<dbReference type="RefSeq" id="XP_004031911.1">
    <property type="nucleotide sequence ID" value="XM_004031863.1"/>
</dbReference>
<name>G0QWT5_ICHMU</name>
<evidence type="ECO:0000313" key="2">
    <source>
        <dbReference type="EMBL" id="EGR30324.1"/>
    </source>
</evidence>
<organism evidence="2 3">
    <name type="scientific">Ichthyophthirius multifiliis</name>
    <name type="common">White spot disease agent</name>
    <name type="synonym">Ich</name>
    <dbReference type="NCBI Taxonomy" id="5932"/>
    <lineage>
        <taxon>Eukaryota</taxon>
        <taxon>Sar</taxon>
        <taxon>Alveolata</taxon>
        <taxon>Ciliophora</taxon>
        <taxon>Intramacronucleata</taxon>
        <taxon>Oligohymenophorea</taxon>
        <taxon>Hymenostomatida</taxon>
        <taxon>Ophryoglenina</taxon>
        <taxon>Ichthyophthirius</taxon>
    </lineage>
</organism>
<keyword evidence="3" id="KW-1185">Reference proteome</keyword>